<evidence type="ECO:0000313" key="1">
    <source>
        <dbReference type="EMBL" id="CAG8845420.1"/>
    </source>
</evidence>
<sequence length="113" mass="13232">KLFIKYFSEEIYTLAKSIINAPSFDLVKYILNTIKSSDEAGAKDWANYYETPWIILLLNINMSKMEHQIWRKYKNNTNVAEAAHTLVNKKQAKLRKELAEAEAIELQNRQLKI</sequence>
<accession>A0ABN7X0Z8</accession>
<dbReference type="Proteomes" id="UP000789901">
    <property type="component" value="Unassembled WGS sequence"/>
</dbReference>
<proteinExistence type="predicted"/>
<feature type="non-terminal residue" evidence="1">
    <location>
        <position position="1"/>
    </location>
</feature>
<dbReference type="EMBL" id="CAJVQB010079503">
    <property type="protein sequence ID" value="CAG8845420.1"/>
    <property type="molecule type" value="Genomic_DNA"/>
</dbReference>
<evidence type="ECO:0000313" key="2">
    <source>
        <dbReference type="Proteomes" id="UP000789901"/>
    </source>
</evidence>
<keyword evidence="2" id="KW-1185">Reference proteome</keyword>
<protein>
    <submittedName>
        <fullName evidence="1">39562_t:CDS:1</fullName>
    </submittedName>
</protein>
<feature type="non-terminal residue" evidence="1">
    <location>
        <position position="113"/>
    </location>
</feature>
<comment type="caution">
    <text evidence="1">The sequence shown here is derived from an EMBL/GenBank/DDBJ whole genome shotgun (WGS) entry which is preliminary data.</text>
</comment>
<organism evidence="1 2">
    <name type="scientific">Gigaspora margarita</name>
    <dbReference type="NCBI Taxonomy" id="4874"/>
    <lineage>
        <taxon>Eukaryota</taxon>
        <taxon>Fungi</taxon>
        <taxon>Fungi incertae sedis</taxon>
        <taxon>Mucoromycota</taxon>
        <taxon>Glomeromycotina</taxon>
        <taxon>Glomeromycetes</taxon>
        <taxon>Diversisporales</taxon>
        <taxon>Gigasporaceae</taxon>
        <taxon>Gigaspora</taxon>
    </lineage>
</organism>
<reference evidence="1 2" key="1">
    <citation type="submission" date="2021-06" db="EMBL/GenBank/DDBJ databases">
        <authorList>
            <person name="Kallberg Y."/>
            <person name="Tangrot J."/>
            <person name="Rosling A."/>
        </authorList>
    </citation>
    <scope>NUCLEOTIDE SEQUENCE [LARGE SCALE GENOMIC DNA]</scope>
    <source>
        <strain evidence="1 2">120-4 pot B 10/14</strain>
    </source>
</reference>
<gene>
    <name evidence="1" type="ORF">GMARGA_LOCUS37627</name>
</gene>
<name>A0ABN7X0Z8_GIGMA</name>